<dbReference type="RefSeq" id="WP_123087657.1">
    <property type="nucleotide sequence ID" value="NZ_RIBS01000003.1"/>
</dbReference>
<dbReference type="InterPro" id="IPR032710">
    <property type="entry name" value="NTF2-like_dom_sf"/>
</dbReference>
<dbReference type="Proteomes" id="UP000267049">
    <property type="component" value="Unassembled WGS sequence"/>
</dbReference>
<evidence type="ECO:0000313" key="2">
    <source>
        <dbReference type="Proteomes" id="UP000267049"/>
    </source>
</evidence>
<dbReference type="InterPro" id="IPR039437">
    <property type="entry name" value="FrzH/put_lumazine-bd"/>
</dbReference>
<protein>
    <submittedName>
        <fullName evidence="1">Nuclear transport factor 2 family protein</fullName>
    </submittedName>
</protein>
<dbReference type="Pfam" id="PF12893">
    <property type="entry name" value="Lumazine_bd_2"/>
    <property type="match status" value="1"/>
</dbReference>
<sequence>MPFMPIVLAAASAVATADALPVPEVDAATRASIEATCFDYVDGQLEGNPDRVARALHSDLAKRKVAGETPGERRELRRMTKEELVELTRQGALKTPRAQWDRSCYVLDVAGDVAVARAETPWFVDFLHMGKFGDRWVIVNAMWYSKPHQPKN</sequence>
<proteinExistence type="predicted"/>
<dbReference type="OrthoDB" id="6023481at2"/>
<evidence type="ECO:0000313" key="1">
    <source>
        <dbReference type="EMBL" id="RNF84472.1"/>
    </source>
</evidence>
<dbReference type="Gene3D" id="3.10.450.50">
    <property type="match status" value="1"/>
</dbReference>
<comment type="caution">
    <text evidence="1">The sequence shown here is derived from an EMBL/GenBank/DDBJ whole genome shotgun (WGS) entry which is preliminary data.</text>
</comment>
<name>A0A3M8T189_9GAMM</name>
<gene>
    <name evidence="1" type="ORF">EER27_08885</name>
</gene>
<accession>A0A3M8T189</accession>
<dbReference type="EMBL" id="RIBS01000003">
    <property type="protein sequence ID" value="RNF84472.1"/>
    <property type="molecule type" value="Genomic_DNA"/>
</dbReference>
<dbReference type="SUPFAM" id="SSF54427">
    <property type="entry name" value="NTF2-like"/>
    <property type="match status" value="1"/>
</dbReference>
<dbReference type="AlphaFoldDB" id="A0A3M8T189"/>
<organism evidence="1 2">
    <name type="scientific">Montanilutibacter psychrotolerans</name>
    <dbReference type="NCBI Taxonomy" id="1327343"/>
    <lineage>
        <taxon>Bacteria</taxon>
        <taxon>Pseudomonadati</taxon>
        <taxon>Pseudomonadota</taxon>
        <taxon>Gammaproteobacteria</taxon>
        <taxon>Lysobacterales</taxon>
        <taxon>Lysobacteraceae</taxon>
        <taxon>Montanilutibacter</taxon>
    </lineage>
</organism>
<keyword evidence="2" id="KW-1185">Reference proteome</keyword>
<reference evidence="1 2" key="1">
    <citation type="submission" date="2018-11" db="EMBL/GenBank/DDBJ databases">
        <title>Lysobacter cryohumiis sp. nov., isolated from soil in the Tianshan Mountains, Xinjiang, China.</title>
        <authorList>
            <person name="Luo Y."/>
            <person name="Sheng H."/>
        </authorList>
    </citation>
    <scope>NUCLEOTIDE SEQUENCE [LARGE SCALE GENOMIC DNA]</scope>
    <source>
        <strain evidence="1 2">ZS60</strain>
    </source>
</reference>